<dbReference type="PANTHER" id="PTHR30273">
    <property type="entry name" value="PERIPLASMIC SIGNAL SENSOR AND SIGMA FACTOR ACTIVATOR FECR-RELATED"/>
    <property type="match status" value="1"/>
</dbReference>
<feature type="domain" description="Protein FecR C-terminal" evidence="3">
    <location>
        <begin position="320"/>
        <end position="379"/>
    </location>
</feature>
<dbReference type="GO" id="GO:0016989">
    <property type="term" value="F:sigma factor antagonist activity"/>
    <property type="evidence" value="ECO:0007669"/>
    <property type="project" value="TreeGrafter"/>
</dbReference>
<evidence type="ECO:0000259" key="3">
    <source>
        <dbReference type="Pfam" id="PF16344"/>
    </source>
</evidence>
<organism evidence="4 5">
    <name type="scientific">Sphingobacterium psychroaquaticum</name>
    <dbReference type="NCBI Taxonomy" id="561061"/>
    <lineage>
        <taxon>Bacteria</taxon>
        <taxon>Pseudomonadati</taxon>
        <taxon>Bacteroidota</taxon>
        <taxon>Sphingobacteriia</taxon>
        <taxon>Sphingobacteriales</taxon>
        <taxon>Sphingobacteriaceae</taxon>
        <taxon>Sphingobacterium</taxon>
    </lineage>
</organism>
<dbReference type="InterPro" id="IPR012373">
    <property type="entry name" value="Ferrdict_sens_TM"/>
</dbReference>
<dbReference type="InterPro" id="IPR032508">
    <property type="entry name" value="FecR_C"/>
</dbReference>
<dbReference type="PANTHER" id="PTHR30273:SF2">
    <property type="entry name" value="PROTEIN FECR"/>
    <property type="match status" value="1"/>
</dbReference>
<accession>A0A1X7I720</accession>
<dbReference type="Pfam" id="PF16344">
    <property type="entry name" value="FecR_C"/>
    <property type="match status" value="1"/>
</dbReference>
<dbReference type="InterPro" id="IPR006860">
    <property type="entry name" value="FecR"/>
</dbReference>
<sequence>MEDTEHIEELVAKFQRGDTLTPTQTETLLQWYNSHTDEKVVLITDAPLGREQLKQRMLNGLLERVRADQQVLPKANKLPRRLWVSAAAAVLLAMLSIWWWTRRDQVNDVGNIGSETTIADSRDTSITPGTNKAVLILADGRQLTLDTGQEGIVMDESIRYADGRQVARVQDEQVQKKDLQLYVPRGGIYKIMLADGTKVWLNADSRLIYPSVFGDAERAVELEGEAFFEVTSVTDSQKKKIPFIVRTKGQTVEVLGTQFNVNSYLTQPFVKTTLVEGRVQVHANQKKLLLQPGQQATTSDNGTTVSRVNTSNFTAWTEGKFSFDGKSFEEILDEVGRWYNLTVVYQGQVPDVDLVGDAFRNQKINLVLRLLDAAAVTYKLDTAHRRLIIY</sequence>
<dbReference type="RefSeq" id="WP_085471380.1">
    <property type="nucleotide sequence ID" value="NZ_FXAU01000001.1"/>
</dbReference>
<protein>
    <submittedName>
        <fullName evidence="4">FecR family protein</fullName>
    </submittedName>
</protein>
<evidence type="ECO:0000256" key="1">
    <source>
        <dbReference type="SAM" id="Phobius"/>
    </source>
</evidence>
<evidence type="ECO:0000259" key="2">
    <source>
        <dbReference type="Pfam" id="PF04773"/>
    </source>
</evidence>
<dbReference type="AlphaFoldDB" id="A0A1X7I720"/>
<reference evidence="4 5" key="1">
    <citation type="submission" date="2017-04" db="EMBL/GenBank/DDBJ databases">
        <authorList>
            <person name="Afonso C.L."/>
            <person name="Miller P.J."/>
            <person name="Scott M.A."/>
            <person name="Spackman E."/>
            <person name="Goraichik I."/>
            <person name="Dimitrov K.M."/>
            <person name="Suarez D.L."/>
            <person name="Swayne D.E."/>
        </authorList>
    </citation>
    <scope>NUCLEOTIDE SEQUENCE [LARGE SCALE GENOMIC DNA]</scope>
    <source>
        <strain evidence="4 5">DSM 22418</strain>
    </source>
</reference>
<keyword evidence="1" id="KW-1133">Transmembrane helix</keyword>
<dbReference type="OrthoDB" id="649666at2"/>
<dbReference type="EMBL" id="FXAU01000001">
    <property type="protein sequence ID" value="SMG10120.1"/>
    <property type="molecule type" value="Genomic_DNA"/>
</dbReference>
<feature type="transmembrane region" description="Helical" evidence="1">
    <location>
        <begin position="82"/>
        <end position="101"/>
    </location>
</feature>
<feature type="domain" description="FecR protein" evidence="2">
    <location>
        <begin position="184"/>
        <end position="280"/>
    </location>
</feature>
<keyword evidence="5" id="KW-1185">Reference proteome</keyword>
<evidence type="ECO:0000313" key="4">
    <source>
        <dbReference type="EMBL" id="SMG10120.1"/>
    </source>
</evidence>
<gene>
    <name evidence="4" type="ORF">SAMN05660862_0508</name>
</gene>
<proteinExistence type="predicted"/>
<dbReference type="STRING" id="561061.SAMN05660862_0508"/>
<keyword evidence="1" id="KW-0812">Transmembrane</keyword>
<dbReference type="Pfam" id="PF04773">
    <property type="entry name" value="FecR"/>
    <property type="match status" value="1"/>
</dbReference>
<dbReference type="Gene3D" id="2.60.120.1440">
    <property type="match status" value="1"/>
</dbReference>
<evidence type="ECO:0000313" key="5">
    <source>
        <dbReference type="Proteomes" id="UP000192980"/>
    </source>
</evidence>
<name>A0A1X7I720_9SPHI</name>
<dbReference type="Gene3D" id="3.55.50.30">
    <property type="match status" value="1"/>
</dbReference>
<keyword evidence="1" id="KW-0472">Membrane</keyword>
<dbReference type="Proteomes" id="UP000192980">
    <property type="component" value="Unassembled WGS sequence"/>
</dbReference>